<keyword evidence="2" id="KW-1133">Transmembrane helix</keyword>
<reference evidence="3 4" key="1">
    <citation type="journal article" date="2016" name="Genome Biol. Evol.">
        <title>Divergent and convergent evolution of fungal pathogenicity.</title>
        <authorList>
            <person name="Shang Y."/>
            <person name="Xiao G."/>
            <person name="Zheng P."/>
            <person name="Cen K."/>
            <person name="Zhan S."/>
            <person name="Wang C."/>
        </authorList>
    </citation>
    <scope>NUCLEOTIDE SEQUENCE [LARGE SCALE GENOMIC DNA]</scope>
    <source>
        <strain evidence="3 4">RCEF 2490</strain>
    </source>
</reference>
<sequence>MGMAKGSTLVNACRTSGRIAPDSLGFYWGLDGVLDKDQTRGFFVLGAYNKAKTYGDGRTRPLSDDRTDCPTEMIVIIKDIVLNFANGTDTSLRSNENGGTLLEACIIPENPSSMNLPYNPYSKTLLSAISNGEWLRDGTVGIDYWNIILNPSKPLFTCDITVVLDDNFQIKIPNHQLIVPERYIKYQGDVATNSSNPVLRINSLQSSTAGSLPVLGRYFLTSAFLFLNRDAKQFTLWKAIPTSDENLIATNKHETVPATQHCMMTPTTLLRSDLETRRARNQNGKDDGSDNHSSLSSGVIAGIALGAATAAGLGIGLLWWYLVHERKRNAKVERENAIAAGGQGQPPTSKVNSTEWPSQGYPHFVPQEMDSTSTPLAPVELATRTENM</sequence>
<organism evidence="3 4">
    <name type="scientific">Moelleriella libera RCEF 2490</name>
    <dbReference type="NCBI Taxonomy" id="1081109"/>
    <lineage>
        <taxon>Eukaryota</taxon>
        <taxon>Fungi</taxon>
        <taxon>Dikarya</taxon>
        <taxon>Ascomycota</taxon>
        <taxon>Pezizomycotina</taxon>
        <taxon>Sordariomycetes</taxon>
        <taxon>Hypocreomycetidae</taxon>
        <taxon>Hypocreales</taxon>
        <taxon>Clavicipitaceae</taxon>
        <taxon>Moelleriella</taxon>
    </lineage>
</organism>
<dbReference type="STRING" id="1081109.A0A167VI45"/>
<keyword evidence="4" id="KW-1185">Reference proteome</keyword>
<feature type="compositionally biased region" description="Polar residues" evidence="1">
    <location>
        <begin position="345"/>
        <end position="357"/>
    </location>
</feature>
<dbReference type="SUPFAM" id="SSF50630">
    <property type="entry name" value="Acid proteases"/>
    <property type="match status" value="1"/>
</dbReference>
<evidence type="ECO:0000313" key="4">
    <source>
        <dbReference type="Proteomes" id="UP000078544"/>
    </source>
</evidence>
<dbReference type="Gene3D" id="2.40.70.10">
    <property type="entry name" value="Acid Proteases"/>
    <property type="match status" value="1"/>
</dbReference>
<comment type="caution">
    <text evidence="3">The sequence shown here is derived from an EMBL/GenBank/DDBJ whole genome shotgun (WGS) entry which is preliminary data.</text>
</comment>
<keyword evidence="2" id="KW-0812">Transmembrane</keyword>
<feature type="region of interest" description="Disordered" evidence="1">
    <location>
        <begin position="337"/>
        <end position="358"/>
    </location>
</feature>
<dbReference type="EMBL" id="AZGY01000036">
    <property type="protein sequence ID" value="KZZ87559.1"/>
    <property type="molecule type" value="Genomic_DNA"/>
</dbReference>
<accession>A0A167VI45</accession>
<protein>
    <submittedName>
        <fullName evidence="3">Peptidase aspartic</fullName>
    </submittedName>
</protein>
<name>A0A167VI45_9HYPO</name>
<evidence type="ECO:0000313" key="3">
    <source>
        <dbReference type="EMBL" id="KZZ87559.1"/>
    </source>
</evidence>
<dbReference type="InterPro" id="IPR021109">
    <property type="entry name" value="Peptidase_aspartic_dom_sf"/>
</dbReference>
<feature type="transmembrane region" description="Helical" evidence="2">
    <location>
        <begin position="299"/>
        <end position="322"/>
    </location>
</feature>
<dbReference type="AlphaFoldDB" id="A0A167VI45"/>
<gene>
    <name evidence="3" type="ORF">AAL_08365</name>
</gene>
<keyword evidence="2" id="KW-0472">Membrane</keyword>
<dbReference type="OrthoDB" id="5361565at2759"/>
<evidence type="ECO:0000256" key="1">
    <source>
        <dbReference type="SAM" id="MobiDB-lite"/>
    </source>
</evidence>
<dbReference type="Proteomes" id="UP000078544">
    <property type="component" value="Unassembled WGS sequence"/>
</dbReference>
<proteinExistence type="predicted"/>
<evidence type="ECO:0000256" key="2">
    <source>
        <dbReference type="SAM" id="Phobius"/>
    </source>
</evidence>